<feature type="non-terminal residue" evidence="1">
    <location>
        <position position="1"/>
    </location>
</feature>
<dbReference type="EMBL" id="CAKXAJ010024038">
    <property type="protein sequence ID" value="CAH2228338.1"/>
    <property type="molecule type" value="Genomic_DNA"/>
</dbReference>
<evidence type="ECO:0000313" key="2">
    <source>
        <dbReference type="Proteomes" id="UP000838756"/>
    </source>
</evidence>
<sequence length="76" mass="8425">MSQFNYEQKNACSEKVNSEAVETLNRVCGKPSRYSDGSNLWGAPCCTGYTAGLAHHSPPVKRCSRWCKENTLPMAQ</sequence>
<reference evidence="1" key="1">
    <citation type="submission" date="2022-03" db="EMBL/GenBank/DDBJ databases">
        <authorList>
            <person name="Lindestad O."/>
        </authorList>
    </citation>
    <scope>NUCLEOTIDE SEQUENCE</scope>
</reference>
<dbReference type="Proteomes" id="UP000838756">
    <property type="component" value="Unassembled WGS sequence"/>
</dbReference>
<gene>
    <name evidence="1" type="primary">jg353</name>
    <name evidence="1" type="ORF">PAEG_LOCUS8298</name>
</gene>
<organism evidence="1 2">
    <name type="scientific">Pararge aegeria aegeria</name>
    <dbReference type="NCBI Taxonomy" id="348720"/>
    <lineage>
        <taxon>Eukaryota</taxon>
        <taxon>Metazoa</taxon>
        <taxon>Ecdysozoa</taxon>
        <taxon>Arthropoda</taxon>
        <taxon>Hexapoda</taxon>
        <taxon>Insecta</taxon>
        <taxon>Pterygota</taxon>
        <taxon>Neoptera</taxon>
        <taxon>Endopterygota</taxon>
        <taxon>Lepidoptera</taxon>
        <taxon>Glossata</taxon>
        <taxon>Ditrysia</taxon>
        <taxon>Papilionoidea</taxon>
        <taxon>Nymphalidae</taxon>
        <taxon>Satyrinae</taxon>
        <taxon>Satyrini</taxon>
        <taxon>Parargina</taxon>
        <taxon>Pararge</taxon>
    </lineage>
</organism>
<name>A0A8S4R228_9NEOP</name>
<protein>
    <submittedName>
        <fullName evidence="1">Jg353 protein</fullName>
    </submittedName>
</protein>
<evidence type="ECO:0000313" key="1">
    <source>
        <dbReference type="EMBL" id="CAH2228338.1"/>
    </source>
</evidence>
<keyword evidence="2" id="KW-1185">Reference proteome</keyword>
<proteinExistence type="predicted"/>
<dbReference type="AlphaFoldDB" id="A0A8S4R228"/>
<accession>A0A8S4R228</accession>
<comment type="caution">
    <text evidence="1">The sequence shown here is derived from an EMBL/GenBank/DDBJ whole genome shotgun (WGS) entry which is preliminary data.</text>
</comment>